<gene>
    <name evidence="2" type="ORF">MNBD_NITROSPIRAE01-652</name>
</gene>
<dbReference type="EMBL" id="UOGF01000060">
    <property type="protein sequence ID" value="VAX30326.1"/>
    <property type="molecule type" value="Genomic_DNA"/>
</dbReference>
<evidence type="ECO:0008006" key="3">
    <source>
        <dbReference type="Google" id="ProtNLM"/>
    </source>
</evidence>
<protein>
    <recommendedName>
        <fullName evidence="3">Carboxypeptidase regulatory-like domain-containing protein</fullName>
    </recommendedName>
</protein>
<dbReference type="AlphaFoldDB" id="A0A3B1CIM2"/>
<proteinExistence type="predicted"/>
<keyword evidence="1" id="KW-0812">Transmembrane</keyword>
<feature type="transmembrane region" description="Helical" evidence="1">
    <location>
        <begin position="140"/>
        <end position="159"/>
    </location>
</feature>
<accession>A0A3B1CIM2</accession>
<sequence length="180" mass="20593">MASYLDIKIRDLWAGILTNIFIFAFFFSLFGFSESVLATHEADHRYLVSGYVRDGVGVAIEDATVHLEHKGGEKKKVNTNGSGYYEILFHLHNDNLGDEIIVRYKDVEKKIKVFFDAEDAVSTRSDAVDFGADAKETEGWVYLTSVSFFLVFVAFYIAVKKMKKKKKAITRKEKRSRKQK</sequence>
<keyword evidence="1" id="KW-1133">Transmembrane helix</keyword>
<reference evidence="2" key="1">
    <citation type="submission" date="2018-06" db="EMBL/GenBank/DDBJ databases">
        <authorList>
            <person name="Zhirakovskaya E."/>
        </authorList>
    </citation>
    <scope>NUCLEOTIDE SEQUENCE</scope>
</reference>
<feature type="transmembrane region" description="Helical" evidence="1">
    <location>
        <begin position="12"/>
        <end position="32"/>
    </location>
</feature>
<keyword evidence="1" id="KW-0472">Membrane</keyword>
<name>A0A3B1CIM2_9ZZZZ</name>
<evidence type="ECO:0000256" key="1">
    <source>
        <dbReference type="SAM" id="Phobius"/>
    </source>
</evidence>
<evidence type="ECO:0000313" key="2">
    <source>
        <dbReference type="EMBL" id="VAX30326.1"/>
    </source>
</evidence>
<organism evidence="2">
    <name type="scientific">hydrothermal vent metagenome</name>
    <dbReference type="NCBI Taxonomy" id="652676"/>
    <lineage>
        <taxon>unclassified sequences</taxon>
        <taxon>metagenomes</taxon>
        <taxon>ecological metagenomes</taxon>
    </lineage>
</organism>